<keyword evidence="2 5" id="KW-0378">Hydrolase</keyword>
<dbReference type="FunFam" id="3.40.50.1820:FF:000062">
    <property type="entry name" value="Platelet-activating factor acetylhydrolase"/>
    <property type="match status" value="1"/>
</dbReference>
<evidence type="ECO:0000256" key="2">
    <source>
        <dbReference type="ARBA" id="ARBA00022801"/>
    </source>
</evidence>
<dbReference type="OrthoDB" id="2363873at2759"/>
<dbReference type="EMBL" id="JADDUC010000007">
    <property type="protein sequence ID" value="KAG0132982.1"/>
    <property type="molecule type" value="Genomic_DNA"/>
</dbReference>
<sequence>MHSPVFLEEQQNLPSVRFVAPQVSRVPLRPRQLKVSSHFSAPMEMWSTSSTERFYKIPEGKGPHSVGCTDLMTEDAVEGSFLRLYYPAYDATDIEEAQWIPDKEYYQGLSDFLNMYRVVGERLFHYYVGSVTCPAKSNAAFKPGEKYPLIVFSHGLGAFRTIYSAICIEMASQGFIVAAVEHRDESASATYYCKRRSVSESQEESTPNMEKEWIYYRKLKTGEEERCLRHKQVQQRAQECIKALNLILKINSGEEVTNVLHSDFDWNSLKDSVDTSRIAVMGHSFGGATVIESLSKEIRFRCGIALDVWMLPVGDDIYQNSVQQPLLFINSEKFQWAENILKIKKLISNDTNKKMITIKGSVHQSFPDFTFVSGGIIARFFKLKGEIDPNEAIDISNHASLAFLQKHLSLKKDFDQWDSLVDGIGPNVIPGTNIETMKNPQFLKRRSSYAIQKHGTPLQNSFPFSTPEEESKRYLQNASITPFERSPHHTFGTNSKALQTTRIVMVSYKKWRRLAAGALPVTSAFSSASSPNTHIFVISTVTPEVSWTIYHCDATDVFSQLRQGICTPFKLAVKCPRILNMRNINIFLTPNFDTVTRIIERVKLDQRFQVYFHTIVQNPGDHCSIKATLVPTGTTKGSRLWVPPSTIQLCGMGIKIPHTLPQLPEELVTPTELQPELRRVSEVGD</sequence>
<dbReference type="GO" id="GO:0003847">
    <property type="term" value="F:1-alkyl-2-acetylglycerophosphocholine esterase activity"/>
    <property type="evidence" value="ECO:0007669"/>
    <property type="project" value="UniProtKB-EC"/>
</dbReference>
<organism evidence="5">
    <name type="scientific">Lamprotornis superbus</name>
    <dbReference type="NCBI Taxonomy" id="245042"/>
    <lineage>
        <taxon>Eukaryota</taxon>
        <taxon>Metazoa</taxon>
        <taxon>Chordata</taxon>
        <taxon>Craniata</taxon>
        <taxon>Vertebrata</taxon>
        <taxon>Euteleostomi</taxon>
        <taxon>Archelosauria</taxon>
        <taxon>Archosauria</taxon>
        <taxon>Dinosauria</taxon>
        <taxon>Saurischia</taxon>
        <taxon>Theropoda</taxon>
        <taxon>Coelurosauria</taxon>
        <taxon>Aves</taxon>
        <taxon>Neognathae</taxon>
        <taxon>Neoaves</taxon>
        <taxon>Telluraves</taxon>
        <taxon>Australaves</taxon>
        <taxon>Passeriformes</taxon>
        <taxon>Sturnidae</taxon>
        <taxon>Lamprotornis</taxon>
    </lineage>
</organism>
<evidence type="ECO:0000256" key="1">
    <source>
        <dbReference type="ARBA" id="ARBA00013201"/>
    </source>
</evidence>
<evidence type="ECO:0000256" key="4">
    <source>
        <dbReference type="ARBA" id="ARBA00023098"/>
    </source>
</evidence>
<dbReference type="GO" id="GO:0016042">
    <property type="term" value="P:lipid catabolic process"/>
    <property type="evidence" value="ECO:0007669"/>
    <property type="project" value="UniProtKB-KW"/>
</dbReference>
<dbReference type="SUPFAM" id="SSF53474">
    <property type="entry name" value="alpha/beta-Hydrolases"/>
    <property type="match status" value="1"/>
</dbReference>
<reference evidence="5" key="1">
    <citation type="submission" date="2020-10" db="EMBL/GenBank/DDBJ databases">
        <title>Feather gene expression reveals the developmental basis of iridescence in African starlings.</title>
        <authorList>
            <person name="Rubenstein D.R."/>
        </authorList>
    </citation>
    <scope>NUCLEOTIDE SEQUENCE</scope>
    <source>
        <strain evidence="5">SS15</strain>
        <tissue evidence="5">Liver</tissue>
    </source>
</reference>
<dbReference type="InterPro" id="IPR029058">
    <property type="entry name" value="AB_hydrolase_fold"/>
</dbReference>
<dbReference type="EMBL" id="JADDUC020000003">
    <property type="protein sequence ID" value="KAI1241297.1"/>
    <property type="molecule type" value="Genomic_DNA"/>
</dbReference>
<proteinExistence type="predicted"/>
<keyword evidence="7" id="KW-1185">Reference proteome</keyword>
<evidence type="ECO:0000313" key="6">
    <source>
        <dbReference type="EMBL" id="KAI1241297.1"/>
    </source>
</evidence>
<evidence type="ECO:0000256" key="3">
    <source>
        <dbReference type="ARBA" id="ARBA00022963"/>
    </source>
</evidence>
<dbReference type="Gene3D" id="3.40.50.1820">
    <property type="entry name" value="alpha/beta hydrolase"/>
    <property type="match status" value="1"/>
</dbReference>
<dbReference type="PANTHER" id="PTHR10272">
    <property type="entry name" value="PLATELET-ACTIVATING FACTOR ACETYLHYDROLASE"/>
    <property type="match status" value="1"/>
</dbReference>
<comment type="caution">
    <text evidence="5">The sequence shown here is derived from an EMBL/GenBank/DDBJ whole genome shotgun (WGS) entry which is preliminary data.</text>
</comment>
<dbReference type="PANTHER" id="PTHR10272:SF12">
    <property type="entry name" value="PLATELET-ACTIVATING FACTOR ACETYLHYDROLASE"/>
    <property type="match status" value="1"/>
</dbReference>
<gene>
    <name evidence="6" type="ORF">IHE44_0009774</name>
    <name evidence="5" type="ORF">IHE44_012253</name>
</gene>
<keyword evidence="4" id="KW-0443">Lipid metabolism</keyword>
<reference evidence="6" key="3">
    <citation type="submission" date="2022-01" db="EMBL/GenBank/DDBJ databases">
        <authorList>
            <person name="Rubenstein D.R."/>
        </authorList>
    </citation>
    <scope>NUCLEOTIDE SEQUENCE</scope>
    <source>
        <strain evidence="6">SS15</strain>
        <tissue evidence="6">Liver</tissue>
    </source>
</reference>
<evidence type="ECO:0000313" key="5">
    <source>
        <dbReference type="EMBL" id="KAG0132982.1"/>
    </source>
</evidence>
<accession>A0A835P2E3</accession>
<dbReference type="AlphaFoldDB" id="A0A835P2E3"/>
<reference evidence="6 7" key="2">
    <citation type="journal article" date="2021" name="J. Hered.">
        <title>Feather Gene Expression Elucidates the Developmental Basis of Plumage Iridescence in African Starlings.</title>
        <authorList>
            <person name="Rubenstein D.R."/>
            <person name="Corvelo A."/>
            <person name="MacManes M.D."/>
            <person name="Maia R."/>
            <person name="Narzisi G."/>
            <person name="Rousaki A."/>
            <person name="Vandenabeele P."/>
            <person name="Shawkey M.D."/>
            <person name="Solomon J."/>
        </authorList>
    </citation>
    <scope>NUCLEOTIDE SEQUENCE [LARGE SCALE GENOMIC DNA]</scope>
    <source>
        <strain evidence="6">SS15</strain>
    </source>
</reference>
<protein>
    <recommendedName>
        <fullName evidence="1">1-alkyl-2-acetylglycerophosphocholine esterase</fullName>
        <ecNumber evidence="1">3.1.1.47</ecNumber>
    </recommendedName>
</protein>
<keyword evidence="3" id="KW-0442">Lipid degradation</keyword>
<dbReference type="Pfam" id="PF03403">
    <property type="entry name" value="PAF-AH_p_II"/>
    <property type="match status" value="1"/>
</dbReference>
<name>A0A835P2E3_9PASS</name>
<dbReference type="EC" id="3.1.1.47" evidence="1"/>
<feature type="non-terminal residue" evidence="5">
    <location>
        <position position="1"/>
    </location>
</feature>
<evidence type="ECO:0000313" key="7">
    <source>
        <dbReference type="Proteomes" id="UP000618051"/>
    </source>
</evidence>
<dbReference type="Proteomes" id="UP000618051">
    <property type="component" value="Unassembled WGS sequence"/>
</dbReference>